<dbReference type="CDD" id="cd07034">
    <property type="entry name" value="TPP_PYR_PFOR_IOR-alpha_like"/>
    <property type="match status" value="1"/>
</dbReference>
<dbReference type="PANTHER" id="PTHR32154:SF20">
    <property type="entry name" value="2-OXOGLUTARATE OXIDOREDUCTASE SUBUNIT KORA"/>
    <property type="match status" value="1"/>
</dbReference>
<dbReference type="Gene3D" id="3.40.50.920">
    <property type="match status" value="1"/>
</dbReference>
<dbReference type="GO" id="GO:0016903">
    <property type="term" value="F:oxidoreductase activity, acting on the aldehyde or oxo group of donors"/>
    <property type="evidence" value="ECO:0007669"/>
    <property type="project" value="InterPro"/>
</dbReference>
<organism evidence="1 2">
    <name type="scientific">Thermosulfuriphilus ammonigenes</name>
    <dbReference type="NCBI Taxonomy" id="1936021"/>
    <lineage>
        <taxon>Bacteria</taxon>
        <taxon>Pseudomonadati</taxon>
        <taxon>Thermodesulfobacteriota</taxon>
        <taxon>Thermodesulfobacteria</taxon>
        <taxon>Thermodesulfobacteriales</taxon>
        <taxon>Thermodesulfobacteriaceae</taxon>
        <taxon>Thermosulfuriphilus</taxon>
    </lineage>
</organism>
<protein>
    <submittedName>
        <fullName evidence="1">2-oxoacid:acceptor oxidoreductase subunit alpha</fullName>
    </submittedName>
</protein>
<dbReference type="InterPro" id="IPR022367">
    <property type="entry name" value="2-oxoacid/accept_OxRdtase_asu"/>
</dbReference>
<dbReference type="InterPro" id="IPR009014">
    <property type="entry name" value="Transketo_C/PFOR_II"/>
</dbReference>
<dbReference type="SUPFAM" id="SSF52518">
    <property type="entry name" value="Thiamin diphosphate-binding fold (THDP-binding)"/>
    <property type="match status" value="1"/>
</dbReference>
<dbReference type="GO" id="GO:0006979">
    <property type="term" value="P:response to oxidative stress"/>
    <property type="evidence" value="ECO:0007669"/>
    <property type="project" value="TreeGrafter"/>
</dbReference>
<dbReference type="InterPro" id="IPR002869">
    <property type="entry name" value="Pyrv_flavodox_OxRed_cen"/>
</dbReference>
<dbReference type="Gene3D" id="3.40.50.970">
    <property type="match status" value="1"/>
</dbReference>
<dbReference type="InterPro" id="IPR029061">
    <property type="entry name" value="THDP-binding"/>
</dbReference>
<evidence type="ECO:0000313" key="2">
    <source>
        <dbReference type="Proteomes" id="UP000502179"/>
    </source>
</evidence>
<keyword evidence="2" id="KW-1185">Reference proteome</keyword>
<accession>A0A6G7PV06</accession>
<evidence type="ECO:0000313" key="1">
    <source>
        <dbReference type="EMBL" id="QIJ71492.1"/>
    </source>
</evidence>
<dbReference type="NCBIfam" id="TIGR03710">
    <property type="entry name" value="OAFO_sf"/>
    <property type="match status" value="1"/>
</dbReference>
<dbReference type="Pfam" id="PF01855">
    <property type="entry name" value="POR_N"/>
    <property type="match status" value="1"/>
</dbReference>
<dbReference type="Pfam" id="PF01558">
    <property type="entry name" value="POR"/>
    <property type="match status" value="1"/>
</dbReference>
<dbReference type="Gene3D" id="3.40.920.10">
    <property type="entry name" value="Pyruvate-ferredoxin oxidoreductase, PFOR, domain III"/>
    <property type="match status" value="1"/>
</dbReference>
<dbReference type="InterPro" id="IPR050722">
    <property type="entry name" value="Pyruvate:ferred/Flavod_OxRd"/>
</dbReference>
<dbReference type="InterPro" id="IPR002880">
    <property type="entry name" value="Pyrv_Fd/Flavodoxin_OxRdtase_N"/>
</dbReference>
<name>A0A6G7PV06_9BACT</name>
<dbReference type="SUPFAM" id="SSF53323">
    <property type="entry name" value="Pyruvate-ferredoxin oxidoreductase, PFOR, domain III"/>
    <property type="match status" value="1"/>
</dbReference>
<gene>
    <name evidence="1" type="ORF">G4V39_04010</name>
</gene>
<dbReference type="Proteomes" id="UP000502179">
    <property type="component" value="Chromosome"/>
</dbReference>
<dbReference type="SUPFAM" id="SSF52922">
    <property type="entry name" value="TK C-terminal domain-like"/>
    <property type="match status" value="1"/>
</dbReference>
<dbReference type="RefSeq" id="WP_166031712.1">
    <property type="nucleotide sequence ID" value="NZ_CP048877.1"/>
</dbReference>
<proteinExistence type="predicted"/>
<dbReference type="AlphaFoldDB" id="A0A6G7PV06"/>
<dbReference type="EMBL" id="CP048877">
    <property type="protein sequence ID" value="QIJ71492.1"/>
    <property type="molecule type" value="Genomic_DNA"/>
</dbReference>
<dbReference type="PANTHER" id="PTHR32154">
    <property type="entry name" value="PYRUVATE-FLAVODOXIN OXIDOREDUCTASE-RELATED"/>
    <property type="match status" value="1"/>
</dbReference>
<dbReference type="InterPro" id="IPR019752">
    <property type="entry name" value="Pyrv/ketoisovalerate_OxRed_cat"/>
</dbReference>
<sequence>MKEISVLVGGRAGDGIRQAGNTVARLLNRLGYRIFFYDDYPSLIRGGHNFSIIRAAEKKILAHRDQVDVIVALNQETIERHRWRLRSGGIILFDSHKVKEEGGIGVDLQQIVKRHQGAPIMRNTAAIGALAGLLEVDWDKVSRVIEDTIPKALEANLQIAREAYEKTIGLGFRVDPLSQPPVPLVSGNEAIALGAVGAGLNMYIAYPMTPASSILHYLAAHEEALGVVTIHPESEIAVALMALGAAYTGARVMVGTSGGGFALMTEAVSLAGQAEIPIVFVECQRAGPSTGVPTYTMQADLFFVLNAGHGEFPRLVVAPGDAEEAFFLTGLALNMAWKYQLPAFVLSDKHLSESIFSFEANVALVKPAPALMWDGQGEYRRYLEGPDGLSPLAFPGGKGAVVKVSSYEHDQFGITTEEPEVIARMQEKRLRKGKSLARELAGLETVKVYGNPEAEVALVCWGSTKGACVEVAHKEGFRVVQPLVLEPFPAKAVERALAGATKTVAVEVNATGQLARLLQGHGIRVDELLLRYDARPFTIESLREGLKGVL</sequence>
<reference evidence="1 2" key="1">
    <citation type="submission" date="2020-02" db="EMBL/GenBank/DDBJ databases">
        <title>Genome analysis of Thermosulfuriphilus ammonigenes ST65T, an anaerobic thermophilic chemolithoautotrophic bacterium isolated from a deep-sea hydrothermal vent.</title>
        <authorList>
            <person name="Slobodkina G."/>
            <person name="Allioux M."/>
            <person name="Merkel A."/>
            <person name="Alain K."/>
            <person name="Jebbar M."/>
            <person name="Slobodkin A."/>
        </authorList>
    </citation>
    <scope>NUCLEOTIDE SEQUENCE [LARGE SCALE GENOMIC DNA]</scope>
    <source>
        <strain evidence="1 2">ST65</strain>
    </source>
</reference>
<dbReference type="KEGG" id="tav:G4V39_04010"/>